<keyword evidence="7" id="KW-0325">Glycoprotein</keyword>
<sequence length="350" mass="41186">MIKEYVKFKDSVFTMDRWINSPSGKLKIYLFNVTNAEELLSGRDEKVHLEQIGPITYKINSHNYIINRTKDSLTYRKDPYRNFNFMPFESISPDILNNTIVQLYLRINQVFTVNIGMKHGMENFFRIQTFKGERLISSFDWTSVSDDCAINVQGAFDNSLFPPFITKNTSLNIMAFQLCRVIPLQYQREEILHGLHGYRYVLMPPKETKCFSKVYGETLPKDMFDISNCVRMPWLEKVPTAFSAPHFYGSSYNWSEHFEGLNPNAEEHEPFILLEPTTGVKINERIRFQSNTILPDLRNMYNGLQRLSNKIVPNFWYEFEMDELPFNVRFIIFLNAYAIKDIFQKMLLIG</sequence>
<evidence type="ECO:0000313" key="8">
    <source>
        <dbReference type="Proteomes" id="UP000515160"/>
    </source>
</evidence>
<evidence type="ECO:0000256" key="7">
    <source>
        <dbReference type="ARBA" id="ARBA00023180"/>
    </source>
</evidence>
<evidence type="ECO:0000256" key="1">
    <source>
        <dbReference type="ARBA" id="ARBA00004236"/>
    </source>
</evidence>
<proteinExistence type="inferred from homology"/>
<organism evidence="8 9">
    <name type="scientific">Drosophila albomicans</name>
    <name type="common">Fruit fly</name>
    <dbReference type="NCBI Taxonomy" id="7291"/>
    <lineage>
        <taxon>Eukaryota</taxon>
        <taxon>Metazoa</taxon>
        <taxon>Ecdysozoa</taxon>
        <taxon>Arthropoda</taxon>
        <taxon>Hexapoda</taxon>
        <taxon>Insecta</taxon>
        <taxon>Pterygota</taxon>
        <taxon>Neoptera</taxon>
        <taxon>Endopterygota</taxon>
        <taxon>Diptera</taxon>
        <taxon>Brachycera</taxon>
        <taxon>Muscomorpha</taxon>
        <taxon>Ephydroidea</taxon>
        <taxon>Drosophilidae</taxon>
        <taxon>Drosophila</taxon>
    </lineage>
</organism>
<dbReference type="AlphaFoldDB" id="A0A9C6SU64"/>
<keyword evidence="4" id="KW-0812">Transmembrane</keyword>
<dbReference type="GeneID" id="127565387"/>
<dbReference type="OrthoDB" id="8187528at2759"/>
<evidence type="ECO:0000313" key="9">
    <source>
        <dbReference type="RefSeq" id="XP_051859500.1"/>
    </source>
</evidence>
<dbReference type="PANTHER" id="PTHR11923">
    <property type="entry name" value="SCAVENGER RECEPTOR CLASS B TYPE-1 SR-B1"/>
    <property type="match status" value="1"/>
</dbReference>
<dbReference type="GO" id="GO:0005737">
    <property type="term" value="C:cytoplasm"/>
    <property type="evidence" value="ECO:0007669"/>
    <property type="project" value="TreeGrafter"/>
</dbReference>
<gene>
    <name evidence="9" type="primary">LOC127565387</name>
</gene>
<dbReference type="GO" id="GO:0005044">
    <property type="term" value="F:scavenger receptor activity"/>
    <property type="evidence" value="ECO:0007669"/>
    <property type="project" value="TreeGrafter"/>
</dbReference>
<dbReference type="Proteomes" id="UP000515160">
    <property type="component" value="Chromosome 3"/>
</dbReference>
<dbReference type="GO" id="GO:0005886">
    <property type="term" value="C:plasma membrane"/>
    <property type="evidence" value="ECO:0007669"/>
    <property type="project" value="UniProtKB-SubCell"/>
</dbReference>
<keyword evidence="5" id="KW-1133">Transmembrane helix</keyword>
<dbReference type="Pfam" id="PF01130">
    <property type="entry name" value="CD36"/>
    <property type="match status" value="2"/>
</dbReference>
<keyword evidence="6" id="KW-0472">Membrane</keyword>
<dbReference type="RefSeq" id="XP_051859500.1">
    <property type="nucleotide sequence ID" value="XM_052003540.1"/>
</dbReference>
<protein>
    <submittedName>
        <fullName evidence="9">Platelet glycoprotein 4-like</fullName>
    </submittedName>
</protein>
<comment type="similarity">
    <text evidence="2">Belongs to the CD36 family.</text>
</comment>
<keyword evidence="8" id="KW-1185">Reference proteome</keyword>
<name>A0A9C6SU64_DROAB</name>
<keyword evidence="3" id="KW-1003">Cell membrane</keyword>
<accession>A0A9C6SU64</accession>
<dbReference type="InterPro" id="IPR002159">
    <property type="entry name" value="CD36_fam"/>
</dbReference>
<dbReference type="PANTHER" id="PTHR11923:SF89">
    <property type="entry name" value="GH15894P"/>
    <property type="match status" value="1"/>
</dbReference>
<evidence type="ECO:0000256" key="5">
    <source>
        <dbReference type="ARBA" id="ARBA00022989"/>
    </source>
</evidence>
<evidence type="ECO:0000256" key="4">
    <source>
        <dbReference type="ARBA" id="ARBA00022692"/>
    </source>
</evidence>
<evidence type="ECO:0000256" key="3">
    <source>
        <dbReference type="ARBA" id="ARBA00022475"/>
    </source>
</evidence>
<comment type="subcellular location">
    <subcellularLocation>
        <location evidence="1">Cell membrane</location>
    </subcellularLocation>
</comment>
<evidence type="ECO:0000256" key="2">
    <source>
        <dbReference type="ARBA" id="ARBA00010532"/>
    </source>
</evidence>
<evidence type="ECO:0000256" key="6">
    <source>
        <dbReference type="ARBA" id="ARBA00023136"/>
    </source>
</evidence>
<reference evidence="9" key="1">
    <citation type="submission" date="2025-08" db="UniProtKB">
        <authorList>
            <consortium name="RefSeq"/>
        </authorList>
    </citation>
    <scope>IDENTIFICATION</scope>
    <source>
        <strain evidence="9">15112-1751.03</strain>
        <tissue evidence="9">Whole Adult</tissue>
    </source>
</reference>